<sequence>MFTLLIPIKLCILLSQFCHRSSNLGEVLHKAAIVSRQSQKTANLCNGIRCRPLNHCSNLLWVNSNTGSSNNMPKKSDFRQPKLALAELGKQSMISQSLQHCS</sequence>
<reference evidence="2 3" key="1">
    <citation type="submission" date="2024-01" db="EMBL/GenBank/DDBJ databases">
        <title>Genome assemblies of Stephania.</title>
        <authorList>
            <person name="Yang L."/>
        </authorList>
    </citation>
    <scope>NUCLEOTIDE SEQUENCE [LARGE SCALE GENOMIC DNA]</scope>
    <source>
        <strain evidence="2">YNDBR</strain>
        <tissue evidence="2">Leaf</tissue>
    </source>
</reference>
<dbReference type="EMBL" id="JBBNAF010000013">
    <property type="protein sequence ID" value="KAK9087343.1"/>
    <property type="molecule type" value="Genomic_DNA"/>
</dbReference>
<keyword evidence="1" id="KW-0732">Signal</keyword>
<accession>A0AAP0HGA8</accession>
<evidence type="ECO:0000256" key="1">
    <source>
        <dbReference type="SAM" id="SignalP"/>
    </source>
</evidence>
<feature type="signal peptide" evidence="1">
    <location>
        <begin position="1"/>
        <end position="20"/>
    </location>
</feature>
<gene>
    <name evidence="2" type="ORF">Syun_029737</name>
</gene>
<name>A0AAP0HGA8_9MAGN</name>
<evidence type="ECO:0000313" key="3">
    <source>
        <dbReference type="Proteomes" id="UP001420932"/>
    </source>
</evidence>
<dbReference type="Proteomes" id="UP001420932">
    <property type="component" value="Unassembled WGS sequence"/>
</dbReference>
<keyword evidence="3" id="KW-1185">Reference proteome</keyword>
<comment type="caution">
    <text evidence="2">The sequence shown here is derived from an EMBL/GenBank/DDBJ whole genome shotgun (WGS) entry which is preliminary data.</text>
</comment>
<evidence type="ECO:0000313" key="2">
    <source>
        <dbReference type="EMBL" id="KAK9087343.1"/>
    </source>
</evidence>
<proteinExistence type="predicted"/>
<evidence type="ECO:0008006" key="4">
    <source>
        <dbReference type="Google" id="ProtNLM"/>
    </source>
</evidence>
<dbReference type="AlphaFoldDB" id="A0AAP0HGA8"/>
<protein>
    <recommendedName>
        <fullName evidence="4">Secreted protein</fullName>
    </recommendedName>
</protein>
<organism evidence="2 3">
    <name type="scientific">Stephania yunnanensis</name>
    <dbReference type="NCBI Taxonomy" id="152371"/>
    <lineage>
        <taxon>Eukaryota</taxon>
        <taxon>Viridiplantae</taxon>
        <taxon>Streptophyta</taxon>
        <taxon>Embryophyta</taxon>
        <taxon>Tracheophyta</taxon>
        <taxon>Spermatophyta</taxon>
        <taxon>Magnoliopsida</taxon>
        <taxon>Ranunculales</taxon>
        <taxon>Menispermaceae</taxon>
        <taxon>Menispermoideae</taxon>
        <taxon>Cissampelideae</taxon>
        <taxon>Stephania</taxon>
    </lineage>
</organism>
<feature type="chain" id="PRO_5043027765" description="Secreted protein" evidence="1">
    <location>
        <begin position="21"/>
        <end position="102"/>
    </location>
</feature>